<name>A0AAN7V499_9PEZI</name>
<protein>
    <submittedName>
        <fullName evidence="1">Uncharacterized protein</fullName>
    </submittedName>
</protein>
<accession>A0AAN7V499</accession>
<evidence type="ECO:0000313" key="2">
    <source>
        <dbReference type="Proteomes" id="UP001305414"/>
    </source>
</evidence>
<proteinExistence type="predicted"/>
<evidence type="ECO:0000313" key="1">
    <source>
        <dbReference type="EMBL" id="KAK5636794.1"/>
    </source>
</evidence>
<sequence length="108" mass="12205">MVSEVFKHRVICIEIDLSGRTSSIFLARFWNSTRHVVKFVAVEINPVPPLSPMVRKEQCRGGIILVSTGLRIERKDAVVVKRSHYLLKTISASIARNGELLRCFRAVS</sequence>
<gene>
    <name evidence="1" type="ORF">RRF57_012505</name>
</gene>
<reference evidence="1 2" key="1">
    <citation type="submission" date="2023-10" db="EMBL/GenBank/DDBJ databases">
        <title>Draft genome sequence of Xylaria bambusicola isolate GMP-LS, the root and basal stem rot pathogen of sugarcane in Indonesia.</title>
        <authorList>
            <person name="Selvaraj P."/>
            <person name="Muralishankar V."/>
            <person name="Muruganantham S."/>
            <person name="Sp S."/>
            <person name="Haryani S."/>
            <person name="Lau K.J.X."/>
            <person name="Naqvi N.I."/>
        </authorList>
    </citation>
    <scope>NUCLEOTIDE SEQUENCE [LARGE SCALE GENOMIC DNA]</scope>
    <source>
        <strain evidence="1">GMP-LS</strain>
    </source>
</reference>
<dbReference type="Proteomes" id="UP001305414">
    <property type="component" value="Unassembled WGS sequence"/>
</dbReference>
<keyword evidence="2" id="KW-1185">Reference proteome</keyword>
<dbReference type="EMBL" id="JAWHQM010000078">
    <property type="protein sequence ID" value="KAK5636794.1"/>
    <property type="molecule type" value="Genomic_DNA"/>
</dbReference>
<comment type="caution">
    <text evidence="1">The sequence shown here is derived from an EMBL/GenBank/DDBJ whole genome shotgun (WGS) entry which is preliminary data.</text>
</comment>
<dbReference type="AlphaFoldDB" id="A0AAN7V499"/>
<organism evidence="1 2">
    <name type="scientific">Xylaria bambusicola</name>
    <dbReference type="NCBI Taxonomy" id="326684"/>
    <lineage>
        <taxon>Eukaryota</taxon>
        <taxon>Fungi</taxon>
        <taxon>Dikarya</taxon>
        <taxon>Ascomycota</taxon>
        <taxon>Pezizomycotina</taxon>
        <taxon>Sordariomycetes</taxon>
        <taxon>Xylariomycetidae</taxon>
        <taxon>Xylariales</taxon>
        <taxon>Xylariaceae</taxon>
        <taxon>Xylaria</taxon>
    </lineage>
</organism>